<dbReference type="PANTHER" id="PTHR47955:SF8">
    <property type="entry name" value="CYTOCHROME P450 71D11-LIKE"/>
    <property type="match status" value="1"/>
</dbReference>
<dbReference type="GO" id="GO:0016705">
    <property type="term" value="F:oxidoreductase activity, acting on paired donors, with incorporation or reduction of molecular oxygen"/>
    <property type="evidence" value="ECO:0007669"/>
    <property type="project" value="InterPro"/>
</dbReference>
<keyword evidence="5" id="KW-0645">Protease</keyword>
<sequence length="1856" mass="208806">MDSEILLIFSFLLCMIAALKLGRNLKKKSKSSSLNIPPGPWKLPIIGNLHHLVSSTPHRKLRDLAKIYGPMMHLQLGELFIIVVSSAEYAKEIMKTHDATFASRPKLLAADIGTYGYTNIAFAPYGSYLKKVRRICNMELLSPKRVSSFQPIREEELSNLVQIIGSHVGGSPINLTEAVSLSMYNIISRAALGQKRTKDHDEFMSIVQRGVLGAGGFDIGELFPSATWLQNLTGLRPMLEKVHQQMDRILEAIINEHREARSKAQHGHESVEDLVDVLLNFHDANDSNHEVCLTIDNIKAVITDIFVAGVEPVTTTINWAMAEMMRNPRVMKKAQDEVRKVFKEKGRVDEICMNELQYLKSVVKETLRLHPPAVLLVPRECAETCEIDGYEIPEKTKVLINAWAIGRDPKYWSEAERFYPERFIDSSIDLKGSHFEFIPFGAGRRICPGISFGLLNVELTLAVLLFHFDWNLPNGIKSEDFDMTENFGVTVGLKNDIFLTPLPAGTQQLAPTVGQGFKNSQGAMATKFDVEKFNGANDFGLWKIKMEAILIQQGCDEALKGESRMSGTMTQEEKKKMGDKARSAIILCLGDKVLREVAKEKTAAEIWAKLESLYMTRSLAHRLCLKQQLFSFKMSESRTIEEQIAEFSKIVDDLENIEVKLEDEDKAVILLNALPKTFEHFRDALLYGKDQVITLEEVLTSIRTKEFQKLQDSKTTEEGASGLISVKGKGKKQSGKEKKLNPDGTKQVRCFKCQKMGHIKKFCPEKGKAGRPQETADVAEASEGYESAGVLVASSEDPQRSWVMDSGCSYHMCPVKEFFENLDQKEHGNVLLGNNKACRVQGVGSVRLKMFDNREMVLQAVRYVPELKRNLISISAFDLGGYTTKVEDGVMRVCSGDSVVAKGRRRNGLYILEGSTVIGHISVASGTENTARLWHLRIGHISEKGLEELEKQDLLLGDKLQKLDFCDHCVLGKSHRIPFGKGKHSTERPFEYVHADLWGPARTLTHGGGAYFLSIIDDFSRRVWIYVLKNKSETFQKFKEWHTQIENQLGCRLKCLRTDNGLEFVSEEFNGFCKEKGIRRHRTVVGTPQQNGLAERMNRTILERVRCMLLGSGLSKAFWGEAANTAVYLINRSPSSALNFKTPMEVWSGRPADYSHLRVFGSLAFAHVRGDKLDSRAARCIFLGYADGVKGYRLWRLDSPSKLIISRDVIFDETRMAMHPENSGSEKKILVEVEHTTNGAGTSGGTEENQTGEGQVENGRTIEENRSDEFRTDLGDDTDGMSCEGSHGKAAGVDLRNYQLVRDRERRISKPTKRLGEADLICYALNAAEDINRSDEPRSYKEALDSSDRHLWQGAMEEELEALKKNSTWRLVDLPKGKKVIGSKWIFKKKEATPGGEKARYKARLVAKGFTQIEGVDYHEIFAPVVKHCSVRVLMAIVAHCNLHLEQLDVRTAFLHGDLEETIYMKQPDGFAVDDRVCLLQKSLYGLKQSPRQWYRKFDDFLIKLNFKRCNYDDCVYTLNHGGEMLYLLLYVDDILIASSDRGMIGETKARLADAFEMKELGEARRILGIDIKRDRPGGNLFLSQECYLHKVISRYRMAESKMASTPVGQHLKLTKEQCPKTEEERKKMESVPFSNGIGSIMYGMVCTRPDVAHGVSVLSQFMVNPGPTHWEALKWMLRYIRGSLGTGLSFQNNFQGGGYIEGFVDSDFAGCMDTRKSRSGYVFTLFGTAVSWRSTLQSVVALSTTEAEYYALAEGVKEALWLKGLVRELGFDQKSVCVHCDSQSAIHLANHQIYHSRTKHIDVKLHFVRSIVESGDVQICKIASEENPADMLTKPLAKERFLLLLSRIGCLPVGH</sequence>
<accession>A0AAQ3MDH9</accession>
<dbReference type="InterPro" id="IPR001584">
    <property type="entry name" value="Integrase_cat-core"/>
</dbReference>
<dbReference type="InterPro" id="IPR002401">
    <property type="entry name" value="Cyt_P450_E_grp-I"/>
</dbReference>
<dbReference type="PANTHER" id="PTHR47955">
    <property type="entry name" value="CYTOCHROME P450 FAMILY 71 PROTEIN"/>
    <property type="match status" value="1"/>
</dbReference>
<dbReference type="Pfam" id="PF22936">
    <property type="entry name" value="Pol_BBD"/>
    <property type="match status" value="1"/>
</dbReference>
<dbReference type="InterPro" id="IPR001878">
    <property type="entry name" value="Znf_CCHC"/>
</dbReference>
<feature type="binding site" description="axial binding residue" evidence="9">
    <location>
        <position position="447"/>
    </location>
    <ligand>
        <name>heme</name>
        <dbReference type="ChEBI" id="CHEBI:30413"/>
    </ligand>
    <ligandPart>
        <name>Fe</name>
        <dbReference type="ChEBI" id="CHEBI:18248"/>
    </ligandPart>
</feature>
<dbReference type="InterPro" id="IPR036396">
    <property type="entry name" value="Cyt_P450_sf"/>
</dbReference>
<keyword evidence="3 9" id="KW-0349">Heme</keyword>
<dbReference type="Pfam" id="PF07727">
    <property type="entry name" value="RVT_2"/>
    <property type="match status" value="1"/>
</dbReference>
<dbReference type="Pfam" id="PF25597">
    <property type="entry name" value="SH3_retrovirus"/>
    <property type="match status" value="1"/>
</dbReference>
<feature type="domain" description="CCHC-type" evidence="13">
    <location>
        <begin position="749"/>
        <end position="765"/>
    </location>
</feature>
<dbReference type="InterPro" id="IPR054722">
    <property type="entry name" value="PolX-like_BBD"/>
</dbReference>
<dbReference type="SUPFAM" id="SSF48264">
    <property type="entry name" value="Cytochrome P450"/>
    <property type="match status" value="1"/>
</dbReference>
<dbReference type="SUPFAM" id="SSF53098">
    <property type="entry name" value="Ribonuclease H-like"/>
    <property type="match status" value="1"/>
</dbReference>
<dbReference type="GO" id="GO:0004497">
    <property type="term" value="F:monooxygenase activity"/>
    <property type="evidence" value="ECO:0007669"/>
    <property type="project" value="UniProtKB-KW"/>
</dbReference>
<dbReference type="CDD" id="cd09272">
    <property type="entry name" value="RNase_HI_RT_Ty1"/>
    <property type="match status" value="1"/>
</dbReference>
<organism evidence="15 16">
    <name type="scientific">Vigna mungo</name>
    <name type="common">Black gram</name>
    <name type="synonym">Phaseolus mungo</name>
    <dbReference type="NCBI Taxonomy" id="3915"/>
    <lineage>
        <taxon>Eukaryota</taxon>
        <taxon>Viridiplantae</taxon>
        <taxon>Streptophyta</taxon>
        <taxon>Embryophyta</taxon>
        <taxon>Tracheophyta</taxon>
        <taxon>Spermatophyta</taxon>
        <taxon>Magnoliopsida</taxon>
        <taxon>eudicotyledons</taxon>
        <taxon>Gunneridae</taxon>
        <taxon>Pentapetalae</taxon>
        <taxon>rosids</taxon>
        <taxon>fabids</taxon>
        <taxon>Fabales</taxon>
        <taxon>Fabaceae</taxon>
        <taxon>Papilionoideae</taxon>
        <taxon>50 kb inversion clade</taxon>
        <taxon>NPAAA clade</taxon>
        <taxon>indigoferoid/millettioid clade</taxon>
        <taxon>Phaseoleae</taxon>
        <taxon>Vigna</taxon>
    </lineage>
</organism>
<keyword evidence="6" id="KW-0560">Oxidoreductase</keyword>
<evidence type="ECO:0000259" key="13">
    <source>
        <dbReference type="PROSITE" id="PS50158"/>
    </source>
</evidence>
<feature type="compositionally biased region" description="Low complexity" evidence="11">
    <location>
        <begin position="1245"/>
        <end position="1259"/>
    </location>
</feature>
<comment type="similarity">
    <text evidence="2">Belongs to the cytochrome P450 family.</text>
</comment>
<keyword evidence="5" id="KW-0064">Aspartyl protease</keyword>
<keyword evidence="10" id="KW-0862">Zinc</keyword>
<dbReference type="SMART" id="SM00343">
    <property type="entry name" value="ZnF_C2HC"/>
    <property type="match status" value="1"/>
</dbReference>
<dbReference type="Gene3D" id="4.10.60.10">
    <property type="entry name" value="Zinc finger, CCHC-type"/>
    <property type="match status" value="1"/>
</dbReference>
<dbReference type="GO" id="GO:0004190">
    <property type="term" value="F:aspartic-type endopeptidase activity"/>
    <property type="evidence" value="ECO:0007669"/>
    <property type="project" value="UniProtKB-KW"/>
</dbReference>
<feature type="signal peptide" evidence="12">
    <location>
        <begin position="1"/>
        <end position="18"/>
    </location>
</feature>
<evidence type="ECO:0000256" key="8">
    <source>
        <dbReference type="ARBA" id="ARBA00023033"/>
    </source>
</evidence>
<dbReference type="InterPro" id="IPR036875">
    <property type="entry name" value="Znf_CCHC_sf"/>
</dbReference>
<feature type="region of interest" description="Disordered" evidence="11">
    <location>
        <begin position="1237"/>
        <end position="1275"/>
    </location>
</feature>
<dbReference type="SUPFAM" id="SSF56672">
    <property type="entry name" value="DNA/RNA polymerases"/>
    <property type="match status" value="1"/>
</dbReference>
<dbReference type="Pfam" id="PF00067">
    <property type="entry name" value="p450"/>
    <property type="match status" value="1"/>
</dbReference>
<keyword evidence="16" id="KW-1185">Reference proteome</keyword>
<reference evidence="15 16" key="1">
    <citation type="journal article" date="2023" name="Life. Sci Alliance">
        <title>Evolutionary insights into 3D genome organization and epigenetic landscape of Vigna mungo.</title>
        <authorList>
            <person name="Junaid A."/>
            <person name="Singh B."/>
            <person name="Bhatia S."/>
        </authorList>
    </citation>
    <scope>NUCLEOTIDE SEQUENCE [LARGE SCALE GENOMIC DNA]</scope>
    <source>
        <strain evidence="15">Urdbean</strain>
    </source>
</reference>
<dbReference type="GO" id="GO:0020037">
    <property type="term" value="F:heme binding"/>
    <property type="evidence" value="ECO:0007669"/>
    <property type="project" value="InterPro"/>
</dbReference>
<dbReference type="GO" id="GO:0008270">
    <property type="term" value="F:zinc ion binding"/>
    <property type="evidence" value="ECO:0007669"/>
    <property type="project" value="UniProtKB-KW"/>
</dbReference>
<dbReference type="Pfam" id="PF13976">
    <property type="entry name" value="gag_pre-integrs"/>
    <property type="match status" value="1"/>
</dbReference>
<evidence type="ECO:0000256" key="2">
    <source>
        <dbReference type="ARBA" id="ARBA00010617"/>
    </source>
</evidence>
<dbReference type="EMBL" id="CP144690">
    <property type="protein sequence ID" value="WVY89154.1"/>
    <property type="molecule type" value="Genomic_DNA"/>
</dbReference>
<dbReference type="PRINTS" id="PR00385">
    <property type="entry name" value="P450"/>
</dbReference>
<comment type="cofactor">
    <cofactor evidence="1 9">
        <name>heme</name>
        <dbReference type="ChEBI" id="CHEBI:30413"/>
    </cofactor>
</comment>
<dbReference type="CDD" id="cd11072">
    <property type="entry name" value="CYP71-like"/>
    <property type="match status" value="1"/>
</dbReference>
<gene>
    <name evidence="15" type="ORF">V8G54_034668</name>
</gene>
<dbReference type="Pfam" id="PF14223">
    <property type="entry name" value="Retrotran_gag_2"/>
    <property type="match status" value="1"/>
</dbReference>
<dbReference type="PRINTS" id="PR00463">
    <property type="entry name" value="EP450I"/>
</dbReference>
<dbReference type="PROSITE" id="PS50158">
    <property type="entry name" value="ZF_CCHC"/>
    <property type="match status" value="1"/>
</dbReference>
<dbReference type="FunFam" id="1.10.630.10:FF:000008">
    <property type="entry name" value="Cytochrome P450 71D8"/>
    <property type="match status" value="1"/>
</dbReference>
<dbReference type="Pfam" id="PF00665">
    <property type="entry name" value="rve"/>
    <property type="match status" value="1"/>
</dbReference>
<dbReference type="GO" id="GO:0003676">
    <property type="term" value="F:nucleic acid binding"/>
    <property type="evidence" value="ECO:0007669"/>
    <property type="project" value="InterPro"/>
</dbReference>
<feature type="domain" description="Integrase catalytic" evidence="14">
    <location>
        <begin position="985"/>
        <end position="1151"/>
    </location>
</feature>
<evidence type="ECO:0000256" key="10">
    <source>
        <dbReference type="PROSITE-ProRule" id="PRU00047"/>
    </source>
</evidence>
<keyword evidence="5" id="KW-0378">Hydrolase</keyword>
<dbReference type="SUPFAM" id="SSF57756">
    <property type="entry name" value="Retrovirus zinc finger-like domains"/>
    <property type="match status" value="1"/>
</dbReference>
<proteinExistence type="inferred from homology"/>
<dbReference type="InterPro" id="IPR043502">
    <property type="entry name" value="DNA/RNA_pol_sf"/>
</dbReference>
<dbReference type="Proteomes" id="UP001374535">
    <property type="component" value="Chromosome 11"/>
</dbReference>
<dbReference type="InterPro" id="IPR001128">
    <property type="entry name" value="Cyt_P450"/>
</dbReference>
<evidence type="ECO:0000256" key="1">
    <source>
        <dbReference type="ARBA" id="ARBA00001971"/>
    </source>
</evidence>
<name>A0AAQ3MDH9_VIGMU</name>
<dbReference type="GO" id="GO:0005506">
    <property type="term" value="F:iron ion binding"/>
    <property type="evidence" value="ECO:0007669"/>
    <property type="project" value="InterPro"/>
</dbReference>
<evidence type="ECO:0000256" key="12">
    <source>
        <dbReference type="SAM" id="SignalP"/>
    </source>
</evidence>
<feature type="region of interest" description="Disordered" evidence="11">
    <location>
        <begin position="721"/>
        <end position="743"/>
    </location>
</feature>
<dbReference type="InterPro" id="IPR036397">
    <property type="entry name" value="RNaseH_sf"/>
</dbReference>
<evidence type="ECO:0000256" key="4">
    <source>
        <dbReference type="ARBA" id="ARBA00022723"/>
    </source>
</evidence>
<dbReference type="Gene3D" id="1.10.630.10">
    <property type="entry name" value="Cytochrome P450"/>
    <property type="match status" value="1"/>
</dbReference>
<dbReference type="InterPro" id="IPR012337">
    <property type="entry name" value="RNaseH-like_sf"/>
</dbReference>
<keyword evidence="7 9" id="KW-0408">Iron</keyword>
<protein>
    <submittedName>
        <fullName evidence="15">Uncharacterized protein</fullName>
    </submittedName>
</protein>
<evidence type="ECO:0000259" key="14">
    <source>
        <dbReference type="PROSITE" id="PS50994"/>
    </source>
</evidence>
<evidence type="ECO:0000256" key="9">
    <source>
        <dbReference type="PIRSR" id="PIRSR602401-1"/>
    </source>
</evidence>
<keyword evidence="12" id="KW-0732">Signal</keyword>
<dbReference type="InterPro" id="IPR017972">
    <property type="entry name" value="Cyt_P450_CS"/>
</dbReference>
<keyword evidence="8" id="KW-0503">Monooxygenase</keyword>
<evidence type="ECO:0000256" key="5">
    <source>
        <dbReference type="ARBA" id="ARBA00022750"/>
    </source>
</evidence>
<dbReference type="InterPro" id="IPR057670">
    <property type="entry name" value="SH3_retrovirus"/>
</dbReference>
<keyword evidence="4 9" id="KW-0479">Metal-binding</keyword>
<dbReference type="GO" id="GO:0015074">
    <property type="term" value="P:DNA integration"/>
    <property type="evidence" value="ECO:0007669"/>
    <property type="project" value="InterPro"/>
</dbReference>
<evidence type="ECO:0000256" key="11">
    <source>
        <dbReference type="SAM" id="MobiDB-lite"/>
    </source>
</evidence>
<evidence type="ECO:0000313" key="15">
    <source>
        <dbReference type="EMBL" id="WVY89154.1"/>
    </source>
</evidence>
<feature type="compositionally biased region" description="Basic and acidic residues" evidence="11">
    <location>
        <begin position="1260"/>
        <end position="1274"/>
    </location>
</feature>
<evidence type="ECO:0000256" key="6">
    <source>
        <dbReference type="ARBA" id="ARBA00023002"/>
    </source>
</evidence>
<dbReference type="InterPro" id="IPR025724">
    <property type="entry name" value="GAG-pre-integrase_dom"/>
</dbReference>
<dbReference type="Gene3D" id="3.30.420.10">
    <property type="entry name" value="Ribonuclease H-like superfamily/Ribonuclease H"/>
    <property type="match status" value="1"/>
</dbReference>
<dbReference type="InterPro" id="IPR013103">
    <property type="entry name" value="RVT_2"/>
</dbReference>
<keyword evidence="10" id="KW-0863">Zinc-finger</keyword>
<dbReference type="PROSITE" id="PS50994">
    <property type="entry name" value="INTEGRASE"/>
    <property type="match status" value="1"/>
</dbReference>
<evidence type="ECO:0000256" key="7">
    <source>
        <dbReference type="ARBA" id="ARBA00023004"/>
    </source>
</evidence>
<evidence type="ECO:0000256" key="3">
    <source>
        <dbReference type="ARBA" id="ARBA00022617"/>
    </source>
</evidence>
<feature type="chain" id="PRO_5042951774" evidence="12">
    <location>
        <begin position="19"/>
        <end position="1856"/>
    </location>
</feature>
<evidence type="ECO:0000313" key="16">
    <source>
        <dbReference type="Proteomes" id="UP001374535"/>
    </source>
</evidence>
<dbReference type="PROSITE" id="PS00086">
    <property type="entry name" value="CYTOCHROME_P450"/>
    <property type="match status" value="1"/>
</dbReference>